<feature type="region of interest" description="Disordered" evidence="2">
    <location>
        <begin position="604"/>
        <end position="633"/>
    </location>
</feature>
<evidence type="ECO:0000256" key="2">
    <source>
        <dbReference type="SAM" id="MobiDB-lite"/>
    </source>
</evidence>
<feature type="region of interest" description="Disordered" evidence="2">
    <location>
        <begin position="1874"/>
        <end position="1905"/>
    </location>
</feature>
<feature type="region of interest" description="Disordered" evidence="2">
    <location>
        <begin position="538"/>
        <end position="559"/>
    </location>
</feature>
<feature type="region of interest" description="Disordered" evidence="2">
    <location>
        <begin position="263"/>
        <end position="298"/>
    </location>
</feature>
<dbReference type="SUPFAM" id="SSF55961">
    <property type="entry name" value="Bet v1-like"/>
    <property type="match status" value="1"/>
</dbReference>
<dbReference type="PANTHER" id="PTHR47117">
    <property type="entry name" value="STAR-RELATED LIPID TRANSFER PROTEIN 9"/>
    <property type="match status" value="1"/>
</dbReference>
<dbReference type="Gene3D" id="3.30.530.20">
    <property type="match status" value="1"/>
</dbReference>
<keyword evidence="1" id="KW-0175">Coiled coil</keyword>
<feature type="compositionally biased region" description="Low complexity" evidence="2">
    <location>
        <begin position="2212"/>
        <end position="2227"/>
    </location>
</feature>
<feature type="compositionally biased region" description="Polar residues" evidence="2">
    <location>
        <begin position="1684"/>
        <end position="1695"/>
    </location>
</feature>
<feature type="compositionally biased region" description="Polar residues" evidence="2">
    <location>
        <begin position="2054"/>
        <end position="2066"/>
    </location>
</feature>
<feature type="compositionally biased region" description="Polar residues" evidence="2">
    <location>
        <begin position="1829"/>
        <end position="1839"/>
    </location>
</feature>
<proteinExistence type="predicted"/>
<name>A0A672J5A2_SALFA</name>
<feature type="region of interest" description="Disordered" evidence="2">
    <location>
        <begin position="1065"/>
        <end position="1087"/>
    </location>
</feature>
<dbReference type="OMA" id="VLPEQGC"/>
<feature type="region of interest" description="Disordered" evidence="2">
    <location>
        <begin position="1369"/>
        <end position="1417"/>
    </location>
</feature>
<dbReference type="Proteomes" id="UP000472267">
    <property type="component" value="Chromosome 19"/>
</dbReference>
<dbReference type="Ensembl" id="ENSSFAT00005049840.1">
    <property type="protein sequence ID" value="ENSSFAP00005048230.1"/>
    <property type="gene ID" value="ENSSFAG00005023442.1"/>
</dbReference>
<protein>
    <recommendedName>
        <fullName evidence="3">START domain-containing protein</fullName>
    </recommendedName>
</protein>
<feature type="compositionally biased region" description="Polar residues" evidence="2">
    <location>
        <begin position="2295"/>
        <end position="2306"/>
    </location>
</feature>
<feature type="region of interest" description="Disordered" evidence="2">
    <location>
        <begin position="2048"/>
        <end position="2121"/>
    </location>
</feature>
<dbReference type="PANTHER" id="PTHR47117:SF1">
    <property type="entry name" value="STAR-RELATED LIPID TRANSFER PROTEIN 9"/>
    <property type="match status" value="1"/>
</dbReference>
<feature type="compositionally biased region" description="Polar residues" evidence="2">
    <location>
        <begin position="166"/>
        <end position="179"/>
    </location>
</feature>
<dbReference type="GO" id="GO:0008289">
    <property type="term" value="F:lipid binding"/>
    <property type="evidence" value="ECO:0007669"/>
    <property type="project" value="InterPro"/>
</dbReference>
<feature type="compositionally biased region" description="Basic and acidic residues" evidence="2">
    <location>
        <begin position="1434"/>
        <end position="1449"/>
    </location>
</feature>
<feature type="compositionally biased region" description="Polar residues" evidence="2">
    <location>
        <begin position="1274"/>
        <end position="1283"/>
    </location>
</feature>
<feature type="compositionally biased region" description="Basic and acidic residues" evidence="2">
    <location>
        <begin position="1881"/>
        <end position="1899"/>
    </location>
</feature>
<feature type="region of interest" description="Disordered" evidence="2">
    <location>
        <begin position="995"/>
        <end position="1023"/>
    </location>
</feature>
<feature type="region of interest" description="Disordered" evidence="2">
    <location>
        <begin position="1432"/>
        <end position="1455"/>
    </location>
</feature>
<feature type="region of interest" description="Disordered" evidence="2">
    <location>
        <begin position="825"/>
        <end position="851"/>
    </location>
</feature>
<feature type="coiled-coil region" evidence="1">
    <location>
        <begin position="2152"/>
        <end position="2198"/>
    </location>
</feature>
<feature type="compositionally biased region" description="Low complexity" evidence="2">
    <location>
        <begin position="268"/>
        <end position="295"/>
    </location>
</feature>
<evidence type="ECO:0000313" key="5">
    <source>
        <dbReference type="Proteomes" id="UP000472267"/>
    </source>
</evidence>
<organism evidence="4 5">
    <name type="scientific">Salarias fasciatus</name>
    <name type="common">Jewelled blenny</name>
    <name type="synonym">Blennius fasciatus</name>
    <dbReference type="NCBI Taxonomy" id="181472"/>
    <lineage>
        <taxon>Eukaryota</taxon>
        <taxon>Metazoa</taxon>
        <taxon>Chordata</taxon>
        <taxon>Craniata</taxon>
        <taxon>Vertebrata</taxon>
        <taxon>Euteleostomi</taxon>
        <taxon>Actinopterygii</taxon>
        <taxon>Neopterygii</taxon>
        <taxon>Teleostei</taxon>
        <taxon>Neoteleostei</taxon>
        <taxon>Acanthomorphata</taxon>
        <taxon>Ovalentaria</taxon>
        <taxon>Blenniimorphae</taxon>
        <taxon>Blenniiformes</taxon>
        <taxon>Blennioidei</taxon>
        <taxon>Blenniidae</taxon>
        <taxon>Salariinae</taxon>
        <taxon>Salarias</taxon>
    </lineage>
</organism>
<feature type="compositionally biased region" description="Polar residues" evidence="2">
    <location>
        <begin position="2103"/>
        <end position="2121"/>
    </location>
</feature>
<feature type="compositionally biased region" description="Low complexity" evidence="2">
    <location>
        <begin position="836"/>
        <end position="848"/>
    </location>
</feature>
<evidence type="ECO:0000313" key="4">
    <source>
        <dbReference type="Ensembl" id="ENSSFAP00005048230.1"/>
    </source>
</evidence>
<dbReference type="InterPro" id="IPR002913">
    <property type="entry name" value="START_lipid-bd_dom"/>
</dbReference>
<dbReference type="Pfam" id="PF01852">
    <property type="entry name" value="START"/>
    <property type="match status" value="1"/>
</dbReference>
<feature type="compositionally biased region" description="Basic and acidic residues" evidence="2">
    <location>
        <begin position="2078"/>
        <end position="2087"/>
    </location>
</feature>
<accession>A0A672J5A2</accession>
<feature type="region of interest" description="Disordered" evidence="2">
    <location>
        <begin position="310"/>
        <end position="355"/>
    </location>
</feature>
<feature type="compositionally biased region" description="Polar residues" evidence="2">
    <location>
        <begin position="337"/>
        <end position="350"/>
    </location>
</feature>
<reference evidence="4" key="1">
    <citation type="submission" date="2019-06" db="EMBL/GenBank/DDBJ databases">
        <authorList>
            <consortium name="Wellcome Sanger Institute Data Sharing"/>
        </authorList>
    </citation>
    <scope>NUCLEOTIDE SEQUENCE [LARGE SCALE GENOMIC DNA]</scope>
</reference>
<feature type="compositionally biased region" description="Polar residues" evidence="2">
    <location>
        <begin position="616"/>
        <end position="626"/>
    </location>
</feature>
<feature type="region of interest" description="Disordered" evidence="2">
    <location>
        <begin position="2291"/>
        <end position="2313"/>
    </location>
</feature>
<reference evidence="4" key="2">
    <citation type="submission" date="2025-08" db="UniProtKB">
        <authorList>
            <consortium name="Ensembl"/>
        </authorList>
    </citation>
    <scope>IDENTIFICATION</scope>
</reference>
<feature type="region of interest" description="Disordered" evidence="2">
    <location>
        <begin position="1620"/>
        <end position="1695"/>
    </location>
</feature>
<feature type="region of interest" description="Disordered" evidence="2">
    <location>
        <begin position="2212"/>
        <end position="2234"/>
    </location>
</feature>
<dbReference type="PROSITE" id="PS50848">
    <property type="entry name" value="START"/>
    <property type="match status" value="1"/>
</dbReference>
<evidence type="ECO:0000259" key="3">
    <source>
        <dbReference type="PROSITE" id="PS50848"/>
    </source>
</evidence>
<feature type="compositionally biased region" description="Polar residues" evidence="2">
    <location>
        <begin position="1810"/>
        <end position="1822"/>
    </location>
</feature>
<feature type="compositionally biased region" description="Polar residues" evidence="2">
    <location>
        <begin position="1661"/>
        <end position="1674"/>
    </location>
</feature>
<feature type="domain" description="START" evidence="3">
    <location>
        <begin position="2393"/>
        <end position="2518"/>
    </location>
</feature>
<feature type="region of interest" description="Disordered" evidence="2">
    <location>
        <begin position="724"/>
        <end position="746"/>
    </location>
</feature>
<feature type="compositionally biased region" description="Polar residues" evidence="2">
    <location>
        <begin position="1379"/>
        <end position="1391"/>
    </location>
</feature>
<dbReference type="InterPro" id="IPR023393">
    <property type="entry name" value="START-like_dom_sf"/>
</dbReference>
<feature type="region of interest" description="Disordered" evidence="2">
    <location>
        <begin position="1770"/>
        <end position="1839"/>
    </location>
</feature>
<sequence length="2539" mass="279985">MNHRRCAIKPSVSCQELDQRGPHEDIRQRRWHSTEALWNKTSRWVEMQQGLDGWEEELENKDEGASDCESLLSLDSLSSAYAAALAEKLRREQTVQSEAESEDSQMSEDSLTMESSEKFSTVRSVHQTVAPTYSLVTDLAHSCKQLKTSFEGESCQKSLPLPSEAFWSQRSSPKTTQSDSARRPSESSVLSDPAGKEDAVQKLVEDFGNMQTTSTCSPRSLSSCSVREPENQLILTDAWSSTDAADSPRIYRESLPLQRKRLFRHAESSSSPSPISMTLSDSHSGSGSFNSTTSTDGVNMTVQEYNLEVSRDSQAPLTPGDSLNPGNQRDEAPGTEQVRQSNSVDNTSDDSFSEHPASLLTSNQIICLPFSQSPQATQTKSNSIQVFQDALEMDAADITMSSDSETPAACCQTVLHFSSKPTNQIQVVKVLLAAASPPKPSTPEDPACYLENGTEKSGDVQELSVRMRCEDVTLTEDEAKSTDQSIALQEDAVKSTCKNSRKRNKDQQDTLIGSLKIPKRSNRMEMVTFCLPPNECQEDIWPDNNTTSDSKEEQSSLEDGCPVFDSGFDGSMKVTQNKLALVTLPISDPTSKTLEPSCQSLQDSQYELKPGDRRSLSGTSVENSKTAQKEAATVTDAAVTAKWGNDEIDNHKKTTENTQPLSKSDAICSAIDLRISEVVKDRLKSSLLDTNCTQKSQSLNALSSSACHINSRASNADEHRWTEKQLGDERGNQVKKGTKLSGHPSVENMTCRNTVDQTEHLASDVQEGLRISHESCMLKHSASQNTHNALDGTLNAPVRAPFVFQSSPSDEHDSTSTFSVNIHGGCANPGNPTMQDDSSSSVNDSSSSITRAVSQPMNQLITSLSQKINRFDEDITSCLSPAISNIFTESLDSQMCSDSAWNAHCVSEPPEPAAQHINSRLHQISHQALFVPKESSGCTVKDNEALKDGFSIKAENGYLLKQNSAKTIQQYLQSGCETSSATMLSDEDRLHQLRTDKRHRNQSTVTPDFDEEAELDPTPGGKPLIRVQNQFSSPQTTSKNLTNSVVENMDYSHKCQNLSDLPCVSEKDTQTDSKGDCGMKSETEGRTHQVLPQGDALWADCRSMSSLVQEDRMPQEDGIKNKNGCKSAMSKEVATCGTQCNSAVTCKKSKTKRVRKPLVRTCLISSSESSFKSSDEDDEDNTTIRMRHSGPTSKWVKLGARHNGEQEVRTVRSKDEEDFASLLASKSQLKADAENVGKKDVKFSKDSTQERCALPPLGKKNTEKMNPHSRKSEPLQTPKSQDSPIHFASSDINPFFHQRQGDESNQHCFKNPAFGSAADLSCKSPLLDSSEKHLARCCSVDDGLNGENSPFNSHLSTYATNKGLSSTLSSMEDYKEQSTKASQHTASQQASVDGHKLGADPMVNGSSSSSDVPGGCGNNSSQVDEIVFVYSSEQESHGRETRIRSKTTCEHSTQTDCGPYATSTRICPLRMKDRHKRSNTDVLVSQKPKVDIKKSPTWASMESMSAHLTKLIDSTSDLLGDVQGMRTGEVRKSSPRRSISSANYSISCSESDCSKRDCSTQTASDVGIQTEKVLRSAENLTPRENSTSNEVNVIVKVIGSEVVSVSQEKNVHCVVKTRASADEKIQSMPDLRSNPSENDPVKTPSGRTTASCQRHVRSAPSRVSKQNPSNVLSHRSTKVHANTRKTSSCCQENNSRNANCQSAYTKRQTIYTDRASSPILTVGTRLHMRHRGKQSTVPLSNYKAHKTNHLSEDDSLSVPSILDDIQMLRQEREASSPQSESVSLEKVSDMSRSSPKGSIDCSSSLSSSLNGYTDTREGNSNYSKRDGHQTSFKKQVTSQLWRTTSTRNDLMLQSQMSPLLRLTGAQIQQEFIFPGPPADSDNLRIDSSKLHSDSEKTDPPQEDDQLSVLSSECNTDVLVSIEPVTSVFPAKNHQTVPDDLPMHNKFTNWSGVNYPQRSVKQATMVSPEHSRSRDCGEWVGMESFGFSVECPAQSDRKAREIVMLRQEREQVMATVSLNMNPTPLTVELTEAKLHYGLGKTDAMLRMMSPKSNDKSNLQTSAPTKQQLYDRHRKSIKGLRQEREERLQTYRRARSLSPGKHPHSSSQDPVAASKVSTTTPSRQQEYFQQLRQEVIDNTRIPDPPKDDQYPSDIEQLLRDYSRAREEARTEIAKARERLRERTELEKRRLQQQAASQEVKDDLRHRTRISNSTLCTGSSLSLSSGPTSGYNSGNTTQLQQSSRSVLAGQITGIQGEELNIRTRPPICGPHSVRTQRAWLSAQDVHQELPVSRFDPLMTSSPSAPTRQRTASFGSSSSISTTYQDITSGLLGRALAEVRLASSGDLSNLMMAKAAAGWRYQGEERGIQAYYKPSSSRSVHSFLGVGELSRPLDRLWSVICQLSRSHMYNQSVRSVWTRPLDDSTQLVYILTDPSTCHLSQPRDFCCISTESKQGGLHVLAMQSVFEESLPRPSVDAVRGEMLPSCWLLQSVRRNGAEATRVVFLLQLDLGTPPFPPRLLNAVARRQAAVIADLDAFLTPQDS</sequence>
<feature type="compositionally biased region" description="Basic and acidic residues" evidence="2">
    <location>
        <begin position="1260"/>
        <end position="1273"/>
    </location>
</feature>
<keyword evidence="5" id="KW-1185">Reference proteome</keyword>
<reference evidence="4" key="3">
    <citation type="submission" date="2025-09" db="UniProtKB">
        <authorList>
            <consortium name="Ensembl"/>
        </authorList>
    </citation>
    <scope>IDENTIFICATION</scope>
</reference>
<evidence type="ECO:0000256" key="1">
    <source>
        <dbReference type="SAM" id="Coils"/>
    </source>
</evidence>
<feature type="region of interest" description="Disordered" evidence="2">
    <location>
        <begin position="1241"/>
        <end position="1289"/>
    </location>
</feature>
<feature type="region of interest" description="Disordered" evidence="2">
    <location>
        <begin position="166"/>
        <end position="197"/>
    </location>
</feature>